<feature type="domain" description="Helicase C-terminal" evidence="1">
    <location>
        <begin position="11"/>
        <end position="58"/>
    </location>
</feature>
<organism evidence="2 3">
    <name type="scientific">Penicillium frequentans</name>
    <dbReference type="NCBI Taxonomy" id="3151616"/>
    <lineage>
        <taxon>Eukaryota</taxon>
        <taxon>Fungi</taxon>
        <taxon>Dikarya</taxon>
        <taxon>Ascomycota</taxon>
        <taxon>Pezizomycotina</taxon>
        <taxon>Eurotiomycetes</taxon>
        <taxon>Eurotiomycetidae</taxon>
        <taxon>Eurotiales</taxon>
        <taxon>Aspergillaceae</taxon>
        <taxon>Penicillium</taxon>
    </lineage>
</organism>
<sequence length="77" mass="8606">MDTVKVYHSRQGSNIKELQKPGSQSKLRVLMTTEALALGVDLQDIDQVVIYRFPKTYNQQRSGNAVVGLVALDKMGR</sequence>
<accession>A0AAD6GFB7</accession>
<name>A0AAD6GFB7_9EURO</name>
<dbReference type="Pfam" id="PF00271">
    <property type="entry name" value="Helicase_C"/>
    <property type="match status" value="1"/>
</dbReference>
<dbReference type="InterPro" id="IPR027417">
    <property type="entry name" value="P-loop_NTPase"/>
</dbReference>
<dbReference type="Gene3D" id="3.40.50.300">
    <property type="entry name" value="P-loop containing nucleotide triphosphate hydrolases"/>
    <property type="match status" value="1"/>
</dbReference>
<dbReference type="Proteomes" id="UP001220324">
    <property type="component" value="Unassembled WGS sequence"/>
</dbReference>
<keyword evidence="3" id="KW-1185">Reference proteome</keyword>
<dbReference type="EMBL" id="JAQIZZ010000004">
    <property type="protein sequence ID" value="KAJ5544053.1"/>
    <property type="molecule type" value="Genomic_DNA"/>
</dbReference>
<proteinExistence type="predicted"/>
<dbReference type="AlphaFoldDB" id="A0AAD6GFB7"/>
<evidence type="ECO:0000313" key="2">
    <source>
        <dbReference type="EMBL" id="KAJ5544053.1"/>
    </source>
</evidence>
<evidence type="ECO:0000313" key="3">
    <source>
        <dbReference type="Proteomes" id="UP001220324"/>
    </source>
</evidence>
<protein>
    <recommendedName>
        <fullName evidence="1">Helicase C-terminal domain-containing protein</fullName>
    </recommendedName>
</protein>
<evidence type="ECO:0000259" key="1">
    <source>
        <dbReference type="Pfam" id="PF00271"/>
    </source>
</evidence>
<gene>
    <name evidence="2" type="ORF">N7494_005332</name>
</gene>
<dbReference type="InterPro" id="IPR001650">
    <property type="entry name" value="Helicase_C-like"/>
</dbReference>
<dbReference type="SUPFAM" id="SSF52540">
    <property type="entry name" value="P-loop containing nucleoside triphosphate hydrolases"/>
    <property type="match status" value="1"/>
</dbReference>
<reference evidence="2 3" key="1">
    <citation type="journal article" date="2023" name="IMA Fungus">
        <title>Comparative genomic study of the Penicillium genus elucidates a diverse pangenome and 15 lateral gene transfer events.</title>
        <authorList>
            <person name="Petersen C."/>
            <person name="Sorensen T."/>
            <person name="Nielsen M.R."/>
            <person name="Sondergaard T.E."/>
            <person name="Sorensen J.L."/>
            <person name="Fitzpatrick D.A."/>
            <person name="Frisvad J.C."/>
            <person name="Nielsen K.L."/>
        </authorList>
    </citation>
    <scope>NUCLEOTIDE SEQUENCE [LARGE SCALE GENOMIC DNA]</scope>
    <source>
        <strain evidence="2 3">IBT 35679</strain>
    </source>
</reference>
<comment type="caution">
    <text evidence="2">The sequence shown here is derived from an EMBL/GenBank/DDBJ whole genome shotgun (WGS) entry which is preliminary data.</text>
</comment>